<name>A0A5E4E4H8_PRUDU</name>
<gene>
    <name evidence="2" type="ORF">ALMOND_2B025816</name>
</gene>
<dbReference type="InterPro" id="IPR001810">
    <property type="entry name" value="F-box_dom"/>
</dbReference>
<dbReference type="InterPro" id="IPR012337">
    <property type="entry name" value="RNaseH-like_sf"/>
</dbReference>
<dbReference type="InterPro" id="IPR044730">
    <property type="entry name" value="RNase_H-like_dom_plant"/>
</dbReference>
<dbReference type="PANTHER" id="PTHR47723">
    <property type="entry name" value="OS05G0353850 PROTEIN"/>
    <property type="match status" value="1"/>
</dbReference>
<dbReference type="InterPro" id="IPR002156">
    <property type="entry name" value="RNaseH_domain"/>
</dbReference>
<dbReference type="AlphaFoldDB" id="A0A5E4E4H8"/>
<feature type="domain" description="F-box" evidence="1">
    <location>
        <begin position="29"/>
        <end position="82"/>
    </location>
</feature>
<dbReference type="SUPFAM" id="SSF81383">
    <property type="entry name" value="F-box domain"/>
    <property type="match status" value="1"/>
</dbReference>
<organism evidence="2 3">
    <name type="scientific">Prunus dulcis</name>
    <name type="common">Almond</name>
    <name type="synonym">Amygdalus dulcis</name>
    <dbReference type="NCBI Taxonomy" id="3755"/>
    <lineage>
        <taxon>Eukaryota</taxon>
        <taxon>Viridiplantae</taxon>
        <taxon>Streptophyta</taxon>
        <taxon>Embryophyta</taxon>
        <taxon>Tracheophyta</taxon>
        <taxon>Spermatophyta</taxon>
        <taxon>Magnoliopsida</taxon>
        <taxon>eudicotyledons</taxon>
        <taxon>Gunneridae</taxon>
        <taxon>Pentapetalae</taxon>
        <taxon>rosids</taxon>
        <taxon>fabids</taxon>
        <taxon>Rosales</taxon>
        <taxon>Rosaceae</taxon>
        <taxon>Amygdaloideae</taxon>
        <taxon>Amygdaleae</taxon>
        <taxon>Prunus</taxon>
    </lineage>
</organism>
<dbReference type="InterPro" id="IPR026960">
    <property type="entry name" value="RVT-Znf"/>
</dbReference>
<dbReference type="PANTHER" id="PTHR47723:SF23">
    <property type="entry name" value="REVERSE TRANSCRIPTASE-LIKE PROTEIN"/>
    <property type="match status" value="1"/>
</dbReference>
<dbReference type="Pfam" id="PF13456">
    <property type="entry name" value="RVT_3"/>
    <property type="match status" value="1"/>
</dbReference>
<dbReference type="Gene3D" id="3.30.420.10">
    <property type="entry name" value="Ribonuclease H-like superfamily/Ribonuclease H"/>
    <property type="match status" value="1"/>
</dbReference>
<protein>
    <submittedName>
        <fullName evidence="2">PREDICTED: reverse mRNAase</fullName>
    </submittedName>
</protein>
<dbReference type="EMBL" id="CABIKO010000002">
    <property type="protein sequence ID" value="VVA10717.1"/>
    <property type="molecule type" value="Genomic_DNA"/>
</dbReference>
<dbReference type="Gramene" id="VVA10717">
    <property type="protein sequence ID" value="VVA10717"/>
    <property type="gene ID" value="Prudul26B025816"/>
</dbReference>
<dbReference type="InterPro" id="IPR036047">
    <property type="entry name" value="F-box-like_dom_sf"/>
</dbReference>
<sequence>MEKGITPTSQSAQPKDDEHNLELVAAEEEDRISKLPHEVVVSIVSLLTLKEAAATRILSRRWRLDENILNQEGRKYVNWVNRVLEQHKGQSIERFRRVQVLQLDLLAEWVNYSPYDYAFPYKLLAMENGSASKHQFSGFPSLGSGGYYNNNINVGFKSLKVIRFRHVAVTGELVEFLLSNCPLLERVSLTNFHPVFASRYFPDCDFLDAKIGARPSWIWSSLLEGRDSILCKTRKLVLSGEQTHIWQDNWLHGFGVIRPTTPVAPSAPQLVCEIMDIAESTWRLDSIRGFIDWKTVRAIMATPIGGSNLSDKIIWPWTSNGTYSVKSGYHSLHSANRMFYSGSSHSSVSVPDLVWKSLWKIRTLPKIRHFLWRTVANALPTKLNLFRRKIAPDPLCPLCEEVDLQKFTTIACWLNGVFDYQRWSKNERDWALSLIGFITREIWKSRCKAVFKGGAPEPIGLLARADRAAKEFLDANILPLHHHPSLPTLDSDSVWFPPHQGSVKVNIDGSWKNGSCKAGLGIVIRNSDGLLCAGQAGPYQCISALHAEAAAAIKGLHLASQNGFAVIVLETDSKVLVEGVNGSTLNRAWSILPLLEEIRLLCRNFQAVRWNWVSRKANRAAHKAASIGYEAVELKSWAHRPPQSLVHVLVSDGLPCPPSDYV</sequence>
<accession>A0A5E4E4H8</accession>
<dbReference type="SUPFAM" id="SSF53098">
    <property type="entry name" value="Ribonuclease H-like"/>
    <property type="match status" value="1"/>
</dbReference>
<dbReference type="InParanoid" id="A0A5E4E4H8"/>
<dbReference type="OMA" id="CEIMDIA"/>
<dbReference type="InterPro" id="IPR053151">
    <property type="entry name" value="RNase_H-like"/>
</dbReference>
<dbReference type="PROSITE" id="PS50181">
    <property type="entry name" value="FBOX"/>
    <property type="match status" value="1"/>
</dbReference>
<evidence type="ECO:0000259" key="1">
    <source>
        <dbReference type="PROSITE" id="PS50181"/>
    </source>
</evidence>
<dbReference type="CDD" id="cd06222">
    <property type="entry name" value="RNase_H_like"/>
    <property type="match status" value="1"/>
</dbReference>
<evidence type="ECO:0000313" key="2">
    <source>
        <dbReference type="EMBL" id="VVA10717.1"/>
    </source>
</evidence>
<proteinExistence type="predicted"/>
<dbReference type="InterPro" id="IPR036397">
    <property type="entry name" value="RNaseH_sf"/>
</dbReference>
<evidence type="ECO:0000313" key="3">
    <source>
        <dbReference type="Proteomes" id="UP000327085"/>
    </source>
</evidence>
<dbReference type="Proteomes" id="UP000327085">
    <property type="component" value="Chromosome 7"/>
</dbReference>
<dbReference type="GO" id="GO:0004523">
    <property type="term" value="F:RNA-DNA hybrid ribonuclease activity"/>
    <property type="evidence" value="ECO:0007669"/>
    <property type="project" value="InterPro"/>
</dbReference>
<dbReference type="Pfam" id="PF13966">
    <property type="entry name" value="zf-RVT"/>
    <property type="match status" value="1"/>
</dbReference>
<dbReference type="GO" id="GO:0003676">
    <property type="term" value="F:nucleic acid binding"/>
    <property type="evidence" value="ECO:0007669"/>
    <property type="project" value="InterPro"/>
</dbReference>
<reference evidence="3" key="1">
    <citation type="journal article" date="2020" name="Plant J.">
        <title>Transposons played a major role in the diversification between the closely related almond and peach genomes: results from the almond genome sequence.</title>
        <authorList>
            <person name="Alioto T."/>
            <person name="Alexiou K.G."/>
            <person name="Bardil A."/>
            <person name="Barteri F."/>
            <person name="Castanera R."/>
            <person name="Cruz F."/>
            <person name="Dhingra A."/>
            <person name="Duval H."/>
            <person name="Fernandez I Marti A."/>
            <person name="Frias L."/>
            <person name="Galan B."/>
            <person name="Garcia J.L."/>
            <person name="Howad W."/>
            <person name="Gomez-Garrido J."/>
            <person name="Gut M."/>
            <person name="Julca I."/>
            <person name="Morata J."/>
            <person name="Puigdomenech P."/>
            <person name="Ribeca P."/>
            <person name="Rubio Cabetas M.J."/>
            <person name="Vlasova A."/>
            <person name="Wirthensohn M."/>
            <person name="Garcia-Mas J."/>
            <person name="Gabaldon T."/>
            <person name="Casacuberta J.M."/>
            <person name="Arus P."/>
        </authorList>
    </citation>
    <scope>NUCLEOTIDE SEQUENCE [LARGE SCALE GENOMIC DNA]</scope>
    <source>
        <strain evidence="3">cv. Texas</strain>
    </source>
</reference>